<feature type="compositionally biased region" description="Polar residues" evidence="1">
    <location>
        <begin position="148"/>
        <end position="162"/>
    </location>
</feature>
<proteinExistence type="predicted"/>
<feature type="compositionally biased region" description="Low complexity" evidence="1">
    <location>
        <begin position="496"/>
        <end position="511"/>
    </location>
</feature>
<protein>
    <submittedName>
        <fullName evidence="3">Uncharacterized protein</fullName>
    </submittedName>
</protein>
<feature type="compositionally biased region" description="Polar residues" evidence="1">
    <location>
        <begin position="1234"/>
        <end position="1243"/>
    </location>
</feature>
<feature type="region of interest" description="Disordered" evidence="1">
    <location>
        <begin position="1163"/>
        <end position="1186"/>
    </location>
</feature>
<feature type="compositionally biased region" description="Basic and acidic residues" evidence="1">
    <location>
        <begin position="564"/>
        <end position="575"/>
    </location>
</feature>
<feature type="compositionally biased region" description="Polar residues" evidence="1">
    <location>
        <begin position="1005"/>
        <end position="1022"/>
    </location>
</feature>
<organism evidence="3 4">
    <name type="scientific">Sporisorium scitamineum</name>
    <dbReference type="NCBI Taxonomy" id="49012"/>
    <lineage>
        <taxon>Eukaryota</taxon>
        <taxon>Fungi</taxon>
        <taxon>Dikarya</taxon>
        <taxon>Basidiomycota</taxon>
        <taxon>Ustilaginomycotina</taxon>
        <taxon>Ustilaginomycetes</taxon>
        <taxon>Ustilaginales</taxon>
        <taxon>Ustilaginaceae</taxon>
        <taxon>Sporisorium</taxon>
    </lineage>
</organism>
<accession>A0A0F7SDA7</accession>
<evidence type="ECO:0000313" key="3">
    <source>
        <dbReference type="EMBL" id="CDW99415.1"/>
    </source>
</evidence>
<evidence type="ECO:0000256" key="1">
    <source>
        <dbReference type="SAM" id="MobiDB-lite"/>
    </source>
</evidence>
<feature type="compositionally biased region" description="Basic and acidic residues" evidence="1">
    <location>
        <begin position="360"/>
        <end position="369"/>
    </location>
</feature>
<feature type="compositionally biased region" description="Polar residues" evidence="1">
    <location>
        <begin position="307"/>
        <end position="330"/>
    </location>
</feature>
<feature type="compositionally biased region" description="Basic and acidic residues" evidence="1">
    <location>
        <begin position="1"/>
        <end position="14"/>
    </location>
</feature>
<feature type="compositionally biased region" description="Low complexity" evidence="1">
    <location>
        <begin position="71"/>
        <end position="85"/>
    </location>
</feature>
<feature type="region of interest" description="Disordered" evidence="1">
    <location>
        <begin position="1"/>
        <end position="575"/>
    </location>
</feature>
<gene>
    <name evidence="3" type="primary">SSCI76490.1</name>
    <name evidence="2" type="ORF">SPSC_03464</name>
</gene>
<reference evidence="4" key="3">
    <citation type="submission" date="2014-06" db="EMBL/GenBank/DDBJ databases">
        <authorList>
            <person name="Berkman P.J."/>
        </authorList>
    </citation>
    <scope>NUCLEOTIDE SEQUENCE [LARGE SCALE GENOMIC DNA]</scope>
</reference>
<feature type="region of interest" description="Disordered" evidence="1">
    <location>
        <begin position="1203"/>
        <end position="1287"/>
    </location>
</feature>
<feature type="compositionally biased region" description="Basic residues" evidence="1">
    <location>
        <begin position="1174"/>
        <end position="1183"/>
    </location>
</feature>
<feature type="compositionally biased region" description="Polar residues" evidence="1">
    <location>
        <begin position="890"/>
        <end position="930"/>
    </location>
</feature>
<feature type="compositionally biased region" description="Polar residues" evidence="1">
    <location>
        <begin position="114"/>
        <end position="133"/>
    </location>
</feature>
<dbReference type="Proteomes" id="UP000242770">
    <property type="component" value="Unassembled WGS sequence"/>
</dbReference>
<feature type="compositionally biased region" description="Polar residues" evidence="1">
    <location>
        <begin position="252"/>
        <end position="261"/>
    </location>
</feature>
<feature type="region of interest" description="Disordered" evidence="1">
    <location>
        <begin position="953"/>
        <end position="972"/>
    </location>
</feature>
<dbReference type="OrthoDB" id="2553318at2759"/>
<dbReference type="EMBL" id="CCFA01004658">
    <property type="protein sequence ID" value="CDW99415.1"/>
    <property type="molecule type" value="Genomic_DNA"/>
</dbReference>
<evidence type="ECO:0000313" key="4">
    <source>
        <dbReference type="Proteomes" id="UP000242770"/>
    </source>
</evidence>
<dbReference type="EMBL" id="LK056669">
    <property type="protein sequence ID" value="CDR87666.1"/>
    <property type="molecule type" value="Genomic_DNA"/>
</dbReference>
<feature type="region of interest" description="Disordered" evidence="1">
    <location>
        <begin position="1004"/>
        <end position="1089"/>
    </location>
</feature>
<feature type="region of interest" description="Disordered" evidence="1">
    <location>
        <begin position="1106"/>
        <end position="1138"/>
    </location>
</feature>
<feature type="compositionally biased region" description="Polar residues" evidence="1">
    <location>
        <begin position="1038"/>
        <end position="1071"/>
    </location>
</feature>
<evidence type="ECO:0000313" key="2">
    <source>
        <dbReference type="EMBL" id="CDR87666.1"/>
    </source>
</evidence>
<feature type="compositionally biased region" description="Polar residues" evidence="1">
    <location>
        <begin position="872"/>
        <end position="881"/>
    </location>
</feature>
<sequence length="1314" mass="140798">MASHLHHAEAHESLPDLATPQHKVTQRETSRTDATPTAKLPPFDAIRFQLSQDSTSAADRRAHGLPTPPYSETTSSASASGSVGRVRVDSSETPSKHLPVVCSPVTDYKASASPRPTSVASSSNNTGSDTVGATSPLPPHQGQFRASRLQSSTNMAGASTSVARPASRLMAESADSPPAMRPSSLSSQISSPGERRKRRSEMHEREVSQIRSESRLGFSAADDDDDADNNEREVIPQQHPFPRTSQHKYSPRKSTALSVASSHYDEEGERAFNTSSPLTPSSARASRFTDGNDTASSSTRRLVRTTGPASGRSSLDDLTSPRISSASRSPMPSEFRMPDKEARRAYRAAHQRTPSDPDDSDRSGSREELISNITTSELGDNAALCSPVSARRESLDEIQEEGAAQKPTNARSPQNRRRRYASDAAAEAATDETPSRLPYDGRLGTQGSRISVDSSSAQRYLARGSLQSTPSSSTRRTPQSSEIGSPSDDARARKISSTSSSRSQKSSSSASELHRAASRVSMRRQHGSDLFSAEPMPQPSSVSARPYSPSVRTERSSSLTNSSDRSRPHFDQPRRVNDAALDHLRNQIHDLPVGRAAAEHDRRHAPPMSLRTQAQLGTTRSSLNLDSPAMGSMRTQSVMGLRTPNDALRSVQMHQYPSTDPQRSRHDRTWPSPDPNASSDAVHRIHELVGLRSGANSRQTAPPRSSTAMGTAAESFATGPGFAQNERLAPNAEEPAPIRNLAVRLAQYEALYTKTPAIDATNATASGPHTARTVELMGAIVRGTSTMWAELASMQPIATEGHLMGRPGDAFTDAFGQLDEGLAFVNKLVLEQARAMQDLLFLLDRTEKERQVQFNQALIEMGHSPRPFSRIGTGSSATLTPDHTKLANGNEASGTAERNTQLLRRATSSVRSGSSLNTESPSPFTRSSRGSAERGGTLTASQLRSMTSLGYTSNHTRSASELSPSSSAAQRRLDRVAAGLPRESSQDSPLTSRRSVVGQVFPASDANQLGASSGDANATGAATSRPPPAFTPRRPRLSNPSVSNATASYQPSTVSDASSLVTSSPENSLHNGHSGAEQFDSEGSTIGREYGSVAGETDEFGRVVEARADSLPGGDTVRLSSRSQRRRSERDHENATIRGGTRVVDTLASQLDTLRVTDGQTIEPGQMLGESRAGTRRSAHRRYTTNFEDVASPSALLADALDESRSPTKLSQYGLTKNNPPPRPPRHIQRPSEESISSPARKTQQARDEPSTPTSTQVADVNTPRQSDRASGHAHDEPHYADAGSAATGLGASSVVRSLGRTAARRVSRVLGSS</sequence>
<feature type="compositionally biased region" description="Polar residues" evidence="1">
    <location>
        <begin position="445"/>
        <end position="458"/>
    </location>
</feature>
<feature type="compositionally biased region" description="Low complexity" evidence="1">
    <location>
        <begin position="959"/>
        <end position="969"/>
    </location>
</feature>
<feature type="compositionally biased region" description="Polar residues" evidence="1">
    <location>
        <begin position="1251"/>
        <end position="1265"/>
    </location>
</feature>
<feature type="compositionally biased region" description="Basic and acidic residues" evidence="1">
    <location>
        <begin position="201"/>
        <end position="214"/>
    </location>
</feature>
<feature type="compositionally biased region" description="Polar residues" evidence="1">
    <location>
        <begin position="694"/>
        <end position="709"/>
    </location>
</feature>
<feature type="compositionally biased region" description="Basic and acidic residues" evidence="1">
    <location>
        <begin position="1266"/>
        <end position="1280"/>
    </location>
</feature>
<keyword evidence="4" id="KW-1185">Reference proteome</keyword>
<feature type="compositionally biased region" description="Low complexity" evidence="1">
    <location>
        <begin position="467"/>
        <end position="481"/>
    </location>
</feature>
<feature type="compositionally biased region" description="Polar residues" evidence="1">
    <location>
        <begin position="272"/>
        <end position="300"/>
    </location>
</feature>
<reference evidence="3" key="1">
    <citation type="submission" date="2014-06" db="EMBL/GenBank/DDBJ databases">
        <authorList>
            <person name="Berkman J.Paul."/>
        </authorList>
    </citation>
    <scope>NUCLEOTIDE SEQUENCE [LARGE SCALE GENOMIC DNA]</scope>
</reference>
<name>A0A0F7SDA7_9BASI</name>
<feature type="region of interest" description="Disordered" evidence="1">
    <location>
        <begin position="864"/>
        <end position="945"/>
    </location>
</feature>
<feature type="compositionally biased region" description="Basic and acidic residues" evidence="1">
    <location>
        <begin position="1126"/>
        <end position="1135"/>
    </location>
</feature>
<reference evidence="2" key="2">
    <citation type="submission" date="2014-06" db="EMBL/GenBank/DDBJ databases">
        <authorList>
            <person name="Ju J."/>
            <person name="Zhang J."/>
        </authorList>
    </citation>
    <scope>NUCLEOTIDE SEQUENCE</scope>
    <source>
        <strain evidence="2">SscI8</strain>
    </source>
</reference>
<feature type="region of interest" description="Disordered" evidence="1">
    <location>
        <begin position="655"/>
        <end position="711"/>
    </location>
</feature>
<feature type="compositionally biased region" description="Polar residues" evidence="1">
    <location>
        <begin position="1207"/>
        <end position="1217"/>
    </location>
</feature>